<keyword evidence="3" id="KW-1185">Reference proteome</keyword>
<accession>A0ABP8GNL7</accession>
<evidence type="ECO:0000259" key="1">
    <source>
        <dbReference type="Pfam" id="PF14905"/>
    </source>
</evidence>
<protein>
    <recommendedName>
        <fullName evidence="1">Outer membrane protein beta-barrel domain-containing protein</fullName>
    </recommendedName>
</protein>
<dbReference type="SUPFAM" id="SSF56935">
    <property type="entry name" value="Porins"/>
    <property type="match status" value="1"/>
</dbReference>
<feature type="domain" description="Outer membrane protein beta-barrel" evidence="1">
    <location>
        <begin position="46"/>
        <end position="358"/>
    </location>
</feature>
<evidence type="ECO:0000313" key="3">
    <source>
        <dbReference type="Proteomes" id="UP001500582"/>
    </source>
</evidence>
<organism evidence="2 3">
    <name type="scientific">Mucilaginibacter gynuensis</name>
    <dbReference type="NCBI Taxonomy" id="1302236"/>
    <lineage>
        <taxon>Bacteria</taxon>
        <taxon>Pseudomonadati</taxon>
        <taxon>Bacteroidota</taxon>
        <taxon>Sphingobacteriia</taxon>
        <taxon>Sphingobacteriales</taxon>
        <taxon>Sphingobacteriaceae</taxon>
        <taxon>Mucilaginibacter</taxon>
    </lineage>
</organism>
<sequence>MDLMVNKPALKLTRGFNKSYAGRYYKLLNVSLLAQGQFSVQDNESLKAFQNIHKQYTAFIPELTINMVNHQTGRFEHRLNIQYRKYTELPSIWQLAPLVDSAQQWYYNFGNLNLKASNTHDAGANYTWAQEHANAARINITVKTSKTQGYISDSSYYNDRGQRIVFPVNVNGYQYINLSAGFEKPVMFRKNLITIMTNVAFNRNKRPFYVNSVITNSISSVFSAGLNMAYTWNQLLNIQLANYYNHYQTAIKGQPDYQSFSNGTSIQLVLGWPKRVKLMSYVDYQLRGGNNNIPEASYIIWNANVAYRFTKSELFEIKVSANDILNQNTAIDNNVSANTISIGRISRLQQFFMLSLSYFPRKFGL</sequence>
<gene>
    <name evidence="2" type="ORF">GCM10023149_31200</name>
</gene>
<reference evidence="3" key="1">
    <citation type="journal article" date="2019" name="Int. J. Syst. Evol. Microbiol.">
        <title>The Global Catalogue of Microorganisms (GCM) 10K type strain sequencing project: providing services to taxonomists for standard genome sequencing and annotation.</title>
        <authorList>
            <consortium name="The Broad Institute Genomics Platform"/>
            <consortium name="The Broad Institute Genome Sequencing Center for Infectious Disease"/>
            <person name="Wu L."/>
            <person name="Ma J."/>
        </authorList>
    </citation>
    <scope>NUCLEOTIDE SEQUENCE [LARGE SCALE GENOMIC DNA]</scope>
    <source>
        <strain evidence="3">JCM 17705</strain>
    </source>
</reference>
<dbReference type="RefSeq" id="WP_345212057.1">
    <property type="nucleotide sequence ID" value="NZ_BAABFT010000008.1"/>
</dbReference>
<dbReference type="InterPro" id="IPR041700">
    <property type="entry name" value="OMP_b-brl_3"/>
</dbReference>
<evidence type="ECO:0000313" key="2">
    <source>
        <dbReference type="EMBL" id="GAA4327662.1"/>
    </source>
</evidence>
<dbReference type="Proteomes" id="UP001500582">
    <property type="component" value="Unassembled WGS sequence"/>
</dbReference>
<name>A0ABP8GNL7_9SPHI</name>
<proteinExistence type="predicted"/>
<dbReference type="EMBL" id="BAABFT010000008">
    <property type="protein sequence ID" value="GAA4327662.1"/>
    <property type="molecule type" value="Genomic_DNA"/>
</dbReference>
<dbReference type="Pfam" id="PF14905">
    <property type="entry name" value="OMP_b-brl_3"/>
    <property type="match status" value="1"/>
</dbReference>
<comment type="caution">
    <text evidence="2">The sequence shown here is derived from an EMBL/GenBank/DDBJ whole genome shotgun (WGS) entry which is preliminary data.</text>
</comment>